<feature type="compositionally biased region" description="Acidic residues" evidence="1">
    <location>
        <begin position="403"/>
        <end position="412"/>
    </location>
</feature>
<proteinExistence type="predicted"/>
<feature type="region of interest" description="Disordered" evidence="1">
    <location>
        <begin position="45"/>
        <end position="73"/>
    </location>
</feature>
<gene>
    <name evidence="2" type="ORF">PPACK8108_LOCUS17507</name>
</gene>
<keyword evidence="3" id="KW-1185">Reference proteome</keyword>
<comment type="caution">
    <text evidence="2">The sequence shown here is derived from an EMBL/GenBank/DDBJ whole genome shotgun (WGS) entry which is preliminary data.</text>
</comment>
<organism evidence="2 3">
    <name type="scientific">Phakopsora pachyrhizi</name>
    <name type="common">Asian soybean rust disease fungus</name>
    <dbReference type="NCBI Taxonomy" id="170000"/>
    <lineage>
        <taxon>Eukaryota</taxon>
        <taxon>Fungi</taxon>
        <taxon>Dikarya</taxon>
        <taxon>Basidiomycota</taxon>
        <taxon>Pucciniomycotina</taxon>
        <taxon>Pucciniomycetes</taxon>
        <taxon>Pucciniales</taxon>
        <taxon>Phakopsoraceae</taxon>
        <taxon>Phakopsora</taxon>
    </lineage>
</organism>
<protein>
    <submittedName>
        <fullName evidence="2">Expressed protein</fullName>
    </submittedName>
</protein>
<feature type="compositionally biased region" description="Polar residues" evidence="1">
    <location>
        <begin position="167"/>
        <end position="179"/>
    </location>
</feature>
<dbReference type="Proteomes" id="UP001153365">
    <property type="component" value="Unassembled WGS sequence"/>
</dbReference>
<feature type="compositionally biased region" description="Polar residues" evidence="1">
    <location>
        <begin position="213"/>
        <end position="224"/>
    </location>
</feature>
<evidence type="ECO:0000313" key="3">
    <source>
        <dbReference type="Proteomes" id="UP001153365"/>
    </source>
</evidence>
<dbReference type="EMBL" id="CALTRL010004914">
    <property type="protein sequence ID" value="CAH7683785.1"/>
    <property type="molecule type" value="Genomic_DNA"/>
</dbReference>
<name>A0AAV0BBQ6_PHAPC</name>
<accession>A0AAV0BBQ6</accession>
<feature type="region of interest" description="Disordered" evidence="1">
    <location>
        <begin position="121"/>
        <end position="246"/>
    </location>
</feature>
<evidence type="ECO:0000256" key="1">
    <source>
        <dbReference type="SAM" id="MobiDB-lite"/>
    </source>
</evidence>
<feature type="compositionally biased region" description="Polar residues" evidence="1">
    <location>
        <begin position="121"/>
        <end position="160"/>
    </location>
</feature>
<evidence type="ECO:0000313" key="2">
    <source>
        <dbReference type="EMBL" id="CAH7683785.1"/>
    </source>
</evidence>
<feature type="region of interest" description="Disordered" evidence="1">
    <location>
        <begin position="391"/>
        <end position="412"/>
    </location>
</feature>
<dbReference type="AlphaFoldDB" id="A0AAV0BBQ6"/>
<reference evidence="2" key="1">
    <citation type="submission" date="2022-06" db="EMBL/GenBank/DDBJ databases">
        <authorList>
            <consortium name="SYNGENTA / RWTH Aachen University"/>
        </authorList>
    </citation>
    <scope>NUCLEOTIDE SEQUENCE</scope>
</reference>
<sequence length="424" mass="47788">MNLNQQTVAAEASSSSSPSIIRFLSSPISYHNQSNRQDDLQLQLRTPSSVRSNSSSNQLPSSPTTDRFINSGSNTNSIHQMILPIMDTIEPGASMGGSNSDDISADQMMEIEQPVFNSTMNFAGSNSSTPTTNLRASLPYNTSCDNRNRSFKQPSLTSSRSFRHHSNSGLTNRQLQTGGSLPRRSCRSSPLAGSDLNSVGMNPSSSPTPTPTGQNRSFSSTQASRMIDGRGSHSRLPRGSDGGRSLTAHQLRLNLANRLRSIERSRRTNSNRRLIEMFRCEAEKMGDTNSLNSRGVKSKGNDKTYWEGQDRPFEEEELRILEALDRREMARLRRELRERLEENVMMTELEFDKILEEEYHMRGEGLDLDEIEEEEDPYEIYQSLCLNDQEQWQDQGQRRGVEGDDEYDYPVGDDDLEMMMAIET</sequence>
<feature type="compositionally biased region" description="Low complexity" evidence="1">
    <location>
        <begin position="180"/>
        <end position="191"/>
    </location>
</feature>
<feature type="compositionally biased region" description="Low complexity" evidence="1">
    <location>
        <begin position="45"/>
        <end position="65"/>
    </location>
</feature>